<keyword evidence="11 12" id="KW-0472">Membrane</keyword>
<dbReference type="CDD" id="cd00082">
    <property type="entry name" value="HisKA"/>
    <property type="match status" value="1"/>
</dbReference>
<keyword evidence="5" id="KW-0597">Phosphoprotein</keyword>
<dbReference type="SUPFAM" id="SSF158472">
    <property type="entry name" value="HAMP domain-like"/>
    <property type="match status" value="1"/>
</dbReference>
<dbReference type="SMART" id="SM00387">
    <property type="entry name" value="HATPase_c"/>
    <property type="match status" value="1"/>
</dbReference>
<dbReference type="RefSeq" id="WP_141784096.1">
    <property type="nucleotide sequence ID" value="NZ_BAAAIK010000004.1"/>
</dbReference>
<keyword evidence="7 12" id="KW-0812">Transmembrane</keyword>
<evidence type="ECO:0000313" key="16">
    <source>
        <dbReference type="Proteomes" id="UP000319516"/>
    </source>
</evidence>
<dbReference type="GO" id="GO:0005509">
    <property type="term" value="F:calcium ion binding"/>
    <property type="evidence" value="ECO:0007669"/>
    <property type="project" value="UniProtKB-ARBA"/>
</dbReference>
<dbReference type="InterPro" id="IPR005467">
    <property type="entry name" value="His_kinase_dom"/>
</dbReference>
<dbReference type="SMART" id="SM00304">
    <property type="entry name" value="HAMP"/>
    <property type="match status" value="1"/>
</dbReference>
<feature type="transmembrane region" description="Helical" evidence="12">
    <location>
        <begin position="174"/>
        <end position="197"/>
    </location>
</feature>
<reference evidence="15 16" key="1">
    <citation type="submission" date="2019-06" db="EMBL/GenBank/DDBJ databases">
        <title>Sequencing the genomes of 1000 actinobacteria strains.</title>
        <authorList>
            <person name="Klenk H.-P."/>
        </authorList>
    </citation>
    <scope>NUCLEOTIDE SEQUENCE [LARGE SCALE GENOMIC DNA]</scope>
    <source>
        <strain evidence="15 16">DSM 12335</strain>
    </source>
</reference>
<accession>A0A542YPA7</accession>
<dbReference type="AlphaFoldDB" id="A0A542YPA7"/>
<dbReference type="Proteomes" id="UP000319516">
    <property type="component" value="Unassembled WGS sequence"/>
</dbReference>
<evidence type="ECO:0000256" key="4">
    <source>
        <dbReference type="ARBA" id="ARBA00012438"/>
    </source>
</evidence>
<comment type="caution">
    <text evidence="15">The sequence shown here is derived from an EMBL/GenBank/DDBJ whole genome shotgun (WGS) entry which is preliminary data.</text>
</comment>
<dbReference type="PANTHER" id="PTHR45436:SF5">
    <property type="entry name" value="SENSOR HISTIDINE KINASE TRCS"/>
    <property type="match status" value="1"/>
</dbReference>
<dbReference type="SMART" id="SM00388">
    <property type="entry name" value="HisKA"/>
    <property type="match status" value="1"/>
</dbReference>
<feature type="transmembrane region" description="Helical" evidence="12">
    <location>
        <begin position="20"/>
        <end position="47"/>
    </location>
</feature>
<evidence type="ECO:0000256" key="3">
    <source>
        <dbReference type="ARBA" id="ARBA00004236"/>
    </source>
</evidence>
<evidence type="ECO:0000256" key="1">
    <source>
        <dbReference type="ARBA" id="ARBA00000085"/>
    </source>
</evidence>
<evidence type="ECO:0000256" key="7">
    <source>
        <dbReference type="ARBA" id="ARBA00022692"/>
    </source>
</evidence>
<keyword evidence="9 12" id="KW-1133">Transmembrane helix</keyword>
<keyword evidence="16" id="KW-1185">Reference proteome</keyword>
<evidence type="ECO:0000256" key="10">
    <source>
        <dbReference type="ARBA" id="ARBA00023012"/>
    </source>
</evidence>
<evidence type="ECO:0000256" key="8">
    <source>
        <dbReference type="ARBA" id="ARBA00022777"/>
    </source>
</evidence>
<dbReference type="SUPFAM" id="SSF55874">
    <property type="entry name" value="ATPase domain of HSP90 chaperone/DNA topoisomerase II/histidine kinase"/>
    <property type="match status" value="1"/>
</dbReference>
<dbReference type="Gene3D" id="3.30.565.10">
    <property type="entry name" value="Histidine kinase-like ATPase, C-terminal domain"/>
    <property type="match status" value="1"/>
</dbReference>
<keyword evidence="6" id="KW-0808">Transferase</keyword>
<evidence type="ECO:0000259" key="14">
    <source>
        <dbReference type="PROSITE" id="PS50885"/>
    </source>
</evidence>
<dbReference type="PANTHER" id="PTHR45436">
    <property type="entry name" value="SENSOR HISTIDINE KINASE YKOH"/>
    <property type="match status" value="1"/>
</dbReference>
<gene>
    <name evidence="15" type="ORF">FB467_0987</name>
</gene>
<dbReference type="FunFam" id="3.30.565.10:FF:000006">
    <property type="entry name" value="Sensor histidine kinase WalK"/>
    <property type="match status" value="1"/>
</dbReference>
<dbReference type="OrthoDB" id="9786919at2"/>
<proteinExistence type="predicted"/>
<evidence type="ECO:0000256" key="5">
    <source>
        <dbReference type="ARBA" id="ARBA00022553"/>
    </source>
</evidence>
<keyword evidence="8 15" id="KW-0418">Kinase</keyword>
<dbReference type="Pfam" id="PF00512">
    <property type="entry name" value="HisKA"/>
    <property type="match status" value="1"/>
</dbReference>
<dbReference type="PROSITE" id="PS50109">
    <property type="entry name" value="HIS_KIN"/>
    <property type="match status" value="1"/>
</dbReference>
<dbReference type="PROSITE" id="PS50885">
    <property type="entry name" value="HAMP"/>
    <property type="match status" value="1"/>
</dbReference>
<evidence type="ECO:0000256" key="12">
    <source>
        <dbReference type="SAM" id="Phobius"/>
    </source>
</evidence>
<dbReference type="InterPro" id="IPR050428">
    <property type="entry name" value="TCS_sensor_his_kinase"/>
</dbReference>
<dbReference type="InterPro" id="IPR004358">
    <property type="entry name" value="Sig_transdc_His_kin-like_C"/>
</dbReference>
<dbReference type="PRINTS" id="PR00344">
    <property type="entry name" value="BCTRLSENSOR"/>
</dbReference>
<dbReference type="Gene3D" id="6.10.340.10">
    <property type="match status" value="1"/>
</dbReference>
<organism evidence="15 16">
    <name type="scientific">Ornithinicoccus hortensis</name>
    <dbReference type="NCBI Taxonomy" id="82346"/>
    <lineage>
        <taxon>Bacteria</taxon>
        <taxon>Bacillati</taxon>
        <taxon>Actinomycetota</taxon>
        <taxon>Actinomycetes</taxon>
        <taxon>Micrococcales</taxon>
        <taxon>Intrasporangiaceae</taxon>
        <taxon>Ornithinicoccus</taxon>
    </lineage>
</organism>
<dbReference type="EC" id="2.7.13.3" evidence="4"/>
<dbReference type="FunFam" id="1.10.287.130:FF:000001">
    <property type="entry name" value="Two-component sensor histidine kinase"/>
    <property type="match status" value="1"/>
</dbReference>
<comment type="subcellular location">
    <subcellularLocation>
        <location evidence="3">Cell membrane</location>
    </subcellularLocation>
</comment>
<dbReference type="CDD" id="cd00075">
    <property type="entry name" value="HATPase"/>
    <property type="match status" value="1"/>
</dbReference>
<evidence type="ECO:0000256" key="6">
    <source>
        <dbReference type="ARBA" id="ARBA00022679"/>
    </source>
</evidence>
<feature type="domain" description="HAMP" evidence="14">
    <location>
        <begin position="198"/>
        <end position="251"/>
    </location>
</feature>
<dbReference type="GO" id="GO:0000155">
    <property type="term" value="F:phosphorelay sensor kinase activity"/>
    <property type="evidence" value="ECO:0007669"/>
    <property type="project" value="InterPro"/>
</dbReference>
<dbReference type="InterPro" id="IPR036890">
    <property type="entry name" value="HATPase_C_sf"/>
</dbReference>
<dbReference type="EMBL" id="VFOP01000001">
    <property type="protein sequence ID" value="TQL49891.1"/>
    <property type="molecule type" value="Genomic_DNA"/>
</dbReference>
<sequence>MTPLAGARHRVYTRLHNLSLTARLVSVVVLLTLTAFLVTTTLTAYLLRDYLTDRTDSDLRSYLDPLADSAVAQLMNQPDPGEDYLPSTPFYLVITHRETNQAIAWAPRSQEIRPDLSAVAWDDPRFAEGPFYFTVRGEGSDGQWRVLADRHRSGQLTVAVAVPLAPVQSTVRQLVLLSSIVGFCTLAAVALLGWFAVRRSFRPLGRIEDTARAIAAGDLTSRIPPRAAHDEVASLSDSLNRMLARIEHSFAVREASEQRMRQFVADASHELRTPLATVKGYAELYRVGGVREPEDVAGAMSRIENEAGRMARLVEDLLLLTRLDSQPATQPRDVDLTVLAADTVQDARVRRDDRDIRLVPLDPAAEGLSGVHTMGDDHGLRQVFTNLVANALEHTPDRTPLEVALGSSGGRAVVEIRDHGPGIPPDVADRVFERFYRADPSRNRSSGGTGLGLAIVAAIVARHGGTVRHLQTPGGGATFRVELPLHLTTEPADAS</sequence>
<comment type="catalytic activity">
    <reaction evidence="1">
        <text>ATP + protein L-histidine = ADP + protein N-phospho-L-histidine.</text>
        <dbReference type="EC" id="2.7.13.3"/>
    </reaction>
</comment>
<name>A0A542YPA7_9MICO</name>
<dbReference type="Pfam" id="PF02518">
    <property type="entry name" value="HATPase_c"/>
    <property type="match status" value="1"/>
</dbReference>
<dbReference type="InterPro" id="IPR036097">
    <property type="entry name" value="HisK_dim/P_sf"/>
</dbReference>
<evidence type="ECO:0000259" key="13">
    <source>
        <dbReference type="PROSITE" id="PS50109"/>
    </source>
</evidence>
<feature type="domain" description="Histidine kinase" evidence="13">
    <location>
        <begin position="266"/>
        <end position="487"/>
    </location>
</feature>
<evidence type="ECO:0000256" key="2">
    <source>
        <dbReference type="ARBA" id="ARBA00001968"/>
    </source>
</evidence>
<dbReference type="InterPro" id="IPR003594">
    <property type="entry name" value="HATPase_dom"/>
</dbReference>
<dbReference type="Pfam" id="PF00672">
    <property type="entry name" value="HAMP"/>
    <property type="match status" value="1"/>
</dbReference>
<comment type="cofactor">
    <cofactor evidence="2">
        <name>a divalent metal cation</name>
        <dbReference type="ChEBI" id="CHEBI:60240"/>
    </cofactor>
</comment>
<dbReference type="GO" id="GO:0005886">
    <property type="term" value="C:plasma membrane"/>
    <property type="evidence" value="ECO:0007669"/>
    <property type="project" value="UniProtKB-SubCell"/>
</dbReference>
<dbReference type="Gene3D" id="1.10.287.130">
    <property type="match status" value="1"/>
</dbReference>
<dbReference type="InterPro" id="IPR003660">
    <property type="entry name" value="HAMP_dom"/>
</dbReference>
<protein>
    <recommendedName>
        <fullName evidence="4">histidine kinase</fullName>
        <ecNumber evidence="4">2.7.13.3</ecNumber>
    </recommendedName>
</protein>
<evidence type="ECO:0000256" key="11">
    <source>
        <dbReference type="ARBA" id="ARBA00023136"/>
    </source>
</evidence>
<keyword evidence="10" id="KW-0902">Two-component regulatory system</keyword>
<evidence type="ECO:0000313" key="15">
    <source>
        <dbReference type="EMBL" id="TQL49891.1"/>
    </source>
</evidence>
<evidence type="ECO:0000256" key="9">
    <source>
        <dbReference type="ARBA" id="ARBA00022989"/>
    </source>
</evidence>
<dbReference type="SUPFAM" id="SSF47384">
    <property type="entry name" value="Homodimeric domain of signal transducing histidine kinase"/>
    <property type="match status" value="1"/>
</dbReference>
<dbReference type="InterPro" id="IPR003661">
    <property type="entry name" value="HisK_dim/P_dom"/>
</dbReference>
<dbReference type="CDD" id="cd06225">
    <property type="entry name" value="HAMP"/>
    <property type="match status" value="1"/>
</dbReference>